<keyword evidence="2 5" id="KW-0812">Transmembrane</keyword>
<comment type="caution">
    <text evidence="7">The sequence shown here is derived from an EMBL/GenBank/DDBJ whole genome shotgun (WGS) entry which is preliminary data.</text>
</comment>
<dbReference type="AlphaFoldDB" id="A0A016T6B9"/>
<dbReference type="Proteomes" id="UP000024635">
    <property type="component" value="Unassembled WGS sequence"/>
</dbReference>
<dbReference type="InterPro" id="IPR045263">
    <property type="entry name" value="GLUT"/>
</dbReference>
<feature type="transmembrane region" description="Helical" evidence="5">
    <location>
        <begin position="99"/>
        <end position="121"/>
    </location>
</feature>
<dbReference type="PANTHER" id="PTHR23503:SF46">
    <property type="entry name" value="MAJOR FACILITATOR SUPERFAMILY (MFS) PROFILE DOMAIN-CONTAINING PROTEIN"/>
    <property type="match status" value="1"/>
</dbReference>
<gene>
    <name evidence="7" type="primary">Acey_s0133.g1774</name>
    <name evidence="7" type="synonym">Acey-Y39E4B.5</name>
    <name evidence="7" type="ORF">Y032_0133g1774</name>
</gene>
<feature type="transmembrane region" description="Helical" evidence="5">
    <location>
        <begin position="445"/>
        <end position="469"/>
    </location>
</feature>
<dbReference type="OrthoDB" id="8120565at2759"/>
<feature type="domain" description="Major facilitator superfamily (MFS) profile" evidence="6">
    <location>
        <begin position="21"/>
        <end position="500"/>
    </location>
</feature>
<evidence type="ECO:0000313" key="8">
    <source>
        <dbReference type="Proteomes" id="UP000024635"/>
    </source>
</evidence>
<dbReference type="InterPro" id="IPR036259">
    <property type="entry name" value="MFS_trans_sf"/>
</dbReference>
<feature type="transmembrane region" description="Helical" evidence="5">
    <location>
        <begin position="389"/>
        <end position="406"/>
    </location>
</feature>
<feature type="transmembrane region" description="Helical" evidence="5">
    <location>
        <begin position="313"/>
        <end position="332"/>
    </location>
</feature>
<evidence type="ECO:0000256" key="5">
    <source>
        <dbReference type="SAM" id="Phobius"/>
    </source>
</evidence>
<dbReference type="EMBL" id="JARK01001469">
    <property type="protein sequence ID" value="EYB98217.1"/>
    <property type="molecule type" value="Genomic_DNA"/>
</dbReference>
<evidence type="ECO:0000256" key="2">
    <source>
        <dbReference type="ARBA" id="ARBA00022692"/>
    </source>
</evidence>
<dbReference type="InterPro" id="IPR020846">
    <property type="entry name" value="MFS_dom"/>
</dbReference>
<dbReference type="STRING" id="53326.A0A016T6B9"/>
<feature type="transmembrane region" description="Helical" evidence="5">
    <location>
        <begin position="412"/>
        <end position="433"/>
    </location>
</feature>
<proteinExistence type="predicted"/>
<dbReference type="Gene3D" id="1.20.1250.20">
    <property type="entry name" value="MFS general substrate transporter like domains"/>
    <property type="match status" value="1"/>
</dbReference>
<dbReference type="SUPFAM" id="SSF103473">
    <property type="entry name" value="MFS general substrate transporter"/>
    <property type="match status" value="1"/>
</dbReference>
<evidence type="ECO:0000256" key="3">
    <source>
        <dbReference type="ARBA" id="ARBA00022989"/>
    </source>
</evidence>
<comment type="subcellular location">
    <subcellularLocation>
        <location evidence="1">Membrane</location>
        <topology evidence="1">Multi-pass membrane protein</topology>
    </subcellularLocation>
</comment>
<organism evidence="7 8">
    <name type="scientific">Ancylostoma ceylanicum</name>
    <dbReference type="NCBI Taxonomy" id="53326"/>
    <lineage>
        <taxon>Eukaryota</taxon>
        <taxon>Metazoa</taxon>
        <taxon>Ecdysozoa</taxon>
        <taxon>Nematoda</taxon>
        <taxon>Chromadorea</taxon>
        <taxon>Rhabditida</taxon>
        <taxon>Rhabditina</taxon>
        <taxon>Rhabditomorpha</taxon>
        <taxon>Strongyloidea</taxon>
        <taxon>Ancylostomatidae</taxon>
        <taxon>Ancylostomatinae</taxon>
        <taxon>Ancylostoma</taxon>
    </lineage>
</organism>
<dbReference type="PANTHER" id="PTHR23503">
    <property type="entry name" value="SOLUTE CARRIER FAMILY 2"/>
    <property type="match status" value="1"/>
</dbReference>
<keyword evidence="3 5" id="KW-1133">Transmembrane helix</keyword>
<accession>A0A016T6B9</accession>
<reference evidence="8" key="1">
    <citation type="journal article" date="2015" name="Nat. Genet.">
        <title>The genome and transcriptome of the zoonotic hookworm Ancylostoma ceylanicum identify infection-specific gene families.</title>
        <authorList>
            <person name="Schwarz E.M."/>
            <person name="Hu Y."/>
            <person name="Antoshechkin I."/>
            <person name="Miller M.M."/>
            <person name="Sternberg P.W."/>
            <person name="Aroian R.V."/>
        </authorList>
    </citation>
    <scope>NUCLEOTIDE SEQUENCE</scope>
    <source>
        <strain evidence="8">HY135</strain>
    </source>
</reference>
<feature type="transmembrane region" description="Helical" evidence="5">
    <location>
        <begin position="127"/>
        <end position="149"/>
    </location>
</feature>
<dbReference type="GO" id="GO:0015149">
    <property type="term" value="F:hexose transmembrane transporter activity"/>
    <property type="evidence" value="ECO:0007669"/>
    <property type="project" value="TreeGrafter"/>
</dbReference>
<protein>
    <recommendedName>
        <fullName evidence="6">Major facilitator superfamily (MFS) profile domain-containing protein</fullName>
    </recommendedName>
</protein>
<dbReference type="Pfam" id="PF00083">
    <property type="entry name" value="Sugar_tr"/>
    <property type="match status" value="2"/>
</dbReference>
<sequence>MFCRKLIKMAKRSNISLIIICTVLSLITNFPSGYTNATVNTAVTSVERYIRESYRLRGQNITEDSVALVKGAVINCWFIVMVFGACCTPYITDTLGRKIGYIIAVVVAIVAAIIQYVSVLFHLPEVFILGRSMTAFCSPLADACLLLYLQEVSPLSIRGMASFLCEIGYGAMVVLGMVLGMSAVLGGALDILMLVPLVPLTLSLIFLMFIPETPKFLMIMRGDREKALRSLEFFRGDEKENERLLDDYEREKLQEANQERSSLKEIFKTWNLRQAVYLASSVLFLTWSFYPMLTSSTSFFKDSNIHHTVAEMMSALLMVVFTIASVIGASFVDKYPRRFLVIFSGILSNYSCTASVFPFALFNRYALSRALLYCVPPTIFTGETDRKTIFLVLFAVFSMLAYTAPWMKYACIASAVCYCVSFGMVLGPVSWFVAPELVPLKHKSLVFSLCFGANNVFIAITDFLAIVLFQKYGAIVFIGLFTIPSLICLIYVYMYLPETKGKEIDGIIEEMLKKAKKAPLKIEESSQRVRGGYQVFATESSTTAVP</sequence>
<dbReference type="GO" id="GO:0016020">
    <property type="term" value="C:membrane"/>
    <property type="evidence" value="ECO:0007669"/>
    <property type="project" value="UniProtKB-SubCell"/>
</dbReference>
<feature type="transmembrane region" description="Helical" evidence="5">
    <location>
        <begin position="275"/>
        <end position="293"/>
    </location>
</feature>
<feature type="transmembrane region" description="Helical" evidence="5">
    <location>
        <begin position="161"/>
        <end position="185"/>
    </location>
</feature>
<evidence type="ECO:0000256" key="4">
    <source>
        <dbReference type="ARBA" id="ARBA00023136"/>
    </source>
</evidence>
<keyword evidence="4 5" id="KW-0472">Membrane</keyword>
<feature type="transmembrane region" description="Helical" evidence="5">
    <location>
        <begin position="191"/>
        <end position="210"/>
    </location>
</feature>
<evidence type="ECO:0000256" key="1">
    <source>
        <dbReference type="ARBA" id="ARBA00004141"/>
    </source>
</evidence>
<dbReference type="InterPro" id="IPR005828">
    <property type="entry name" value="MFS_sugar_transport-like"/>
</dbReference>
<keyword evidence="8" id="KW-1185">Reference proteome</keyword>
<evidence type="ECO:0000313" key="7">
    <source>
        <dbReference type="EMBL" id="EYB98217.1"/>
    </source>
</evidence>
<feature type="transmembrane region" description="Helical" evidence="5">
    <location>
        <begin position="72"/>
        <end position="92"/>
    </location>
</feature>
<dbReference type="PROSITE" id="PS50850">
    <property type="entry name" value="MFS"/>
    <property type="match status" value="1"/>
</dbReference>
<name>A0A016T6B9_9BILA</name>
<feature type="transmembrane region" description="Helical" evidence="5">
    <location>
        <begin position="475"/>
        <end position="496"/>
    </location>
</feature>
<feature type="transmembrane region" description="Helical" evidence="5">
    <location>
        <begin position="339"/>
        <end position="360"/>
    </location>
</feature>
<evidence type="ECO:0000259" key="6">
    <source>
        <dbReference type="PROSITE" id="PS50850"/>
    </source>
</evidence>